<dbReference type="EnsemblMetazoa" id="PPA40184.1">
    <property type="protein sequence ID" value="PPA40184.1"/>
    <property type="gene ID" value="WBGene00278553"/>
</dbReference>
<reference evidence="2" key="1">
    <citation type="journal article" date="2008" name="Nat. Genet.">
        <title>The Pristionchus pacificus genome provides a unique perspective on nematode lifestyle and parasitism.</title>
        <authorList>
            <person name="Dieterich C."/>
            <person name="Clifton S.W."/>
            <person name="Schuster L.N."/>
            <person name="Chinwalla A."/>
            <person name="Delehaunty K."/>
            <person name="Dinkelacker I."/>
            <person name="Fulton L."/>
            <person name="Fulton R."/>
            <person name="Godfrey J."/>
            <person name="Minx P."/>
            <person name="Mitreva M."/>
            <person name="Roeseler W."/>
            <person name="Tian H."/>
            <person name="Witte H."/>
            <person name="Yang S.P."/>
            <person name="Wilson R.K."/>
            <person name="Sommer R.J."/>
        </authorList>
    </citation>
    <scope>NUCLEOTIDE SEQUENCE [LARGE SCALE GENOMIC DNA]</scope>
    <source>
        <strain evidence="2">PS312</strain>
    </source>
</reference>
<gene>
    <name evidence="1" type="primary">WBGene00278553</name>
</gene>
<evidence type="ECO:0000313" key="1">
    <source>
        <dbReference type="EnsemblMetazoa" id="PPA40184.1"/>
    </source>
</evidence>
<dbReference type="AlphaFoldDB" id="A0A2A6CIU3"/>
<accession>A0A8R1Z3Q8</accession>
<accession>A0A2A6CIU3</accession>
<dbReference type="Proteomes" id="UP000005239">
    <property type="component" value="Unassembled WGS sequence"/>
</dbReference>
<keyword evidence="2" id="KW-1185">Reference proteome</keyword>
<evidence type="ECO:0000313" key="2">
    <source>
        <dbReference type="Proteomes" id="UP000005239"/>
    </source>
</evidence>
<protein>
    <submittedName>
        <fullName evidence="1">Uncharacterized protein</fullName>
    </submittedName>
</protein>
<sequence length="156" mass="17793">MNVSAEVVPASSEYTNNDRLTIILVRVFLILHIILFLWATSQMICAIFGFSINTLRSVSERCQSLPPLLFYNNQEDAMASLISAYFTIGVFTINLLLLIVSIALMIMEKELPTSDPLFPLGIQFVLLVIISFIYHFCAFLLFYFSLHEQLEKINEC</sequence>
<reference evidence="1" key="2">
    <citation type="submission" date="2022-06" db="UniProtKB">
        <authorList>
            <consortium name="EnsemblMetazoa"/>
        </authorList>
    </citation>
    <scope>IDENTIFICATION</scope>
    <source>
        <strain evidence="1">PS312</strain>
    </source>
</reference>
<organism evidence="1 2">
    <name type="scientific">Pristionchus pacificus</name>
    <name type="common">Parasitic nematode worm</name>
    <dbReference type="NCBI Taxonomy" id="54126"/>
    <lineage>
        <taxon>Eukaryota</taxon>
        <taxon>Metazoa</taxon>
        <taxon>Ecdysozoa</taxon>
        <taxon>Nematoda</taxon>
        <taxon>Chromadorea</taxon>
        <taxon>Rhabditida</taxon>
        <taxon>Rhabditina</taxon>
        <taxon>Diplogasteromorpha</taxon>
        <taxon>Diplogasteroidea</taxon>
        <taxon>Neodiplogasteridae</taxon>
        <taxon>Pristionchus</taxon>
    </lineage>
</organism>
<name>A0A2A6CIU3_PRIPA</name>
<proteinExistence type="predicted"/>